<dbReference type="InterPro" id="IPR000462">
    <property type="entry name" value="CDP-OH_P_trans"/>
</dbReference>
<dbReference type="Gene3D" id="3.90.420.10">
    <property type="entry name" value="Oxidoreductase, molybdopterin-binding domain"/>
    <property type="match status" value="1"/>
</dbReference>
<evidence type="ECO:0000313" key="23">
    <source>
        <dbReference type="EMBL" id="CAE7312216.1"/>
    </source>
</evidence>
<dbReference type="InterPro" id="IPR036374">
    <property type="entry name" value="OxRdtase_Mopterin-bd_sf"/>
</dbReference>
<keyword evidence="24" id="KW-1185">Reference proteome</keyword>
<dbReference type="Pfam" id="PF01794">
    <property type="entry name" value="Ferric_reduct"/>
    <property type="match status" value="1"/>
</dbReference>
<feature type="transmembrane region" description="Helical" evidence="20">
    <location>
        <begin position="660"/>
        <end position="677"/>
    </location>
</feature>
<dbReference type="EC" id="2.7.8.8" evidence="5"/>
<dbReference type="OrthoDB" id="448573at2759"/>
<keyword evidence="7" id="KW-0813">Transport</keyword>
<dbReference type="GO" id="GO:0012505">
    <property type="term" value="C:endomembrane system"/>
    <property type="evidence" value="ECO:0007669"/>
    <property type="project" value="UniProtKB-SubCell"/>
</dbReference>
<dbReference type="GO" id="GO:0005886">
    <property type="term" value="C:plasma membrane"/>
    <property type="evidence" value="ECO:0007669"/>
    <property type="project" value="TreeGrafter"/>
</dbReference>
<feature type="compositionally biased region" description="Acidic residues" evidence="19">
    <location>
        <begin position="14"/>
        <end position="25"/>
    </location>
</feature>
<dbReference type="AlphaFoldDB" id="A0A812NM68"/>
<evidence type="ECO:0000256" key="3">
    <source>
        <dbReference type="ARBA" id="ARBA00004308"/>
    </source>
</evidence>
<sequence>MSDPEDKSLRVVPEVEEYGEPEGENGDNHDAAGAEADALGHMSRRERFRKRGIYLLPNLITTGALFAGFYAIVAGMNGNFVAACLAIFVAGALDTADGRVARLTNTESQFGAEYDSLSDMVAFGVAPALVAFSWGLSSLGQLGWVATFVYMACAALRLARFNTKGDNASFTGLASPSAAAIIACSIWAWVEYGGGVPGVIGSGIMAAVTTLAGLLMVSNFTYFSPKLLNFKDRVPFVTMVFVVLGFSILMVDPPTVLLFLAITYALQPMSRYRPAPIPSSEITPESIYLNRRAFMKNSAVLAAGASLASPAVAGLQPDDDITPEQIATSYNNFYEFGTDKGDPARYAHELTTDPWRVSVSGEAGKTGEFEYADIIKGMMVEERIYRFRCVEAWSMVVPWMGIPLKKILQQFEPNGNAKYVEFKTLVRPSEMRGQRSFFSGIDWPYVEGLRLDEAYHPLTIMVVGMYGKTLPNQNGAPWRLMASERRLPSTLFDPNTRPTLPFNGYADEAALTLKVLLASLLSAPLVWLAWRVKLDLDQPGSGLGPDAGETLVHYLGEWSLVMVLVAFSISPMRRWTHYSGWLRSRRMVGLFAFSYVLLHFSSYLVFYLGLSWQALFEDFVERAYITAGMVAFFCLLLMTLTSTRGWQRRLRQRWQQLHQLIYIAIGSALVHLAWLTRDGYLEVALYSLWFVLLCFERWSAGAGPRFSLRRDVQSPPG</sequence>
<feature type="transmembrane region" description="Helical" evidence="20">
    <location>
        <begin position="171"/>
        <end position="190"/>
    </location>
</feature>
<evidence type="ECO:0000256" key="6">
    <source>
        <dbReference type="ARBA" id="ARBA00017171"/>
    </source>
</evidence>
<keyword evidence="14 20" id="KW-0472">Membrane</keyword>
<dbReference type="Pfam" id="PF00174">
    <property type="entry name" value="Oxidored_molyb"/>
    <property type="match status" value="1"/>
</dbReference>
<proteinExistence type="inferred from homology"/>
<evidence type="ECO:0000256" key="15">
    <source>
        <dbReference type="ARBA" id="ARBA00023209"/>
    </source>
</evidence>
<keyword evidence="8" id="KW-0444">Lipid biosynthesis</keyword>
<feature type="domain" description="Oxidoreductase molybdopterin-binding" evidence="21">
    <location>
        <begin position="350"/>
        <end position="482"/>
    </location>
</feature>
<feature type="transmembrane region" description="Helical" evidence="20">
    <location>
        <begin position="590"/>
        <end position="610"/>
    </location>
</feature>
<feature type="transmembrane region" description="Helical" evidence="20">
    <location>
        <begin position="622"/>
        <end position="640"/>
    </location>
</feature>
<evidence type="ECO:0000256" key="5">
    <source>
        <dbReference type="ARBA" id="ARBA00013174"/>
    </source>
</evidence>
<evidence type="ECO:0000256" key="14">
    <source>
        <dbReference type="ARBA" id="ARBA00023136"/>
    </source>
</evidence>
<dbReference type="EMBL" id="CAJNIZ010011112">
    <property type="protein sequence ID" value="CAE7312216.1"/>
    <property type="molecule type" value="Genomic_DNA"/>
</dbReference>
<dbReference type="InterPro" id="IPR000572">
    <property type="entry name" value="OxRdtase_Mopterin-bd_dom"/>
</dbReference>
<evidence type="ECO:0000256" key="18">
    <source>
        <dbReference type="RuleBase" id="RU003750"/>
    </source>
</evidence>
<dbReference type="InterPro" id="IPR048254">
    <property type="entry name" value="CDP_ALCOHOL_P_TRANSF_CS"/>
</dbReference>
<dbReference type="InterPro" id="IPR004533">
    <property type="entry name" value="CDP-diaglyc--ser_O-PTrfase"/>
</dbReference>
<evidence type="ECO:0000256" key="2">
    <source>
        <dbReference type="ARBA" id="ARBA00004141"/>
    </source>
</evidence>
<protein>
    <recommendedName>
        <fullName evidence="6">CDP-diacylglycerol--serine O-phosphatidyltransferase</fullName>
        <ecNumber evidence="5">2.7.8.8</ecNumber>
    </recommendedName>
    <alternativeName>
        <fullName evidence="17">Phosphatidylserine synthase</fullName>
    </alternativeName>
</protein>
<organism evidence="23 24">
    <name type="scientific">Symbiodinium pilosum</name>
    <name type="common">Dinoflagellate</name>
    <dbReference type="NCBI Taxonomy" id="2952"/>
    <lineage>
        <taxon>Eukaryota</taxon>
        <taxon>Sar</taxon>
        <taxon>Alveolata</taxon>
        <taxon>Dinophyceae</taxon>
        <taxon>Suessiales</taxon>
        <taxon>Symbiodiniaceae</taxon>
        <taxon>Symbiodinium</taxon>
    </lineage>
</organism>
<comment type="caution">
    <text evidence="23">The sequence shown here is derived from an EMBL/GenBank/DDBJ whole genome shotgun (WGS) entry which is preliminary data.</text>
</comment>
<dbReference type="NCBIfam" id="TIGR00473">
    <property type="entry name" value="pssA"/>
    <property type="match status" value="1"/>
</dbReference>
<accession>A0A812NM68</accession>
<feature type="transmembrane region" description="Helical" evidence="20">
    <location>
        <begin position="511"/>
        <end position="530"/>
    </location>
</feature>
<keyword evidence="15" id="KW-0594">Phospholipid biosynthesis</keyword>
<feature type="region of interest" description="Disordered" evidence="19">
    <location>
        <begin position="1"/>
        <end position="32"/>
    </location>
</feature>
<name>A0A812NM68_SYMPI</name>
<dbReference type="GO" id="GO:0020037">
    <property type="term" value="F:heme binding"/>
    <property type="evidence" value="ECO:0007669"/>
    <property type="project" value="TreeGrafter"/>
</dbReference>
<evidence type="ECO:0000256" key="9">
    <source>
        <dbReference type="ARBA" id="ARBA00022679"/>
    </source>
</evidence>
<evidence type="ECO:0000256" key="10">
    <source>
        <dbReference type="ARBA" id="ARBA00022692"/>
    </source>
</evidence>
<evidence type="ECO:0000256" key="19">
    <source>
        <dbReference type="SAM" id="MobiDB-lite"/>
    </source>
</evidence>
<evidence type="ECO:0000256" key="4">
    <source>
        <dbReference type="ARBA" id="ARBA00010441"/>
    </source>
</evidence>
<evidence type="ECO:0000256" key="7">
    <source>
        <dbReference type="ARBA" id="ARBA00022448"/>
    </source>
</evidence>
<dbReference type="GO" id="GO:0016679">
    <property type="term" value="F:oxidoreductase activity, acting on diphenols and related substances as donors"/>
    <property type="evidence" value="ECO:0007669"/>
    <property type="project" value="TreeGrafter"/>
</dbReference>
<evidence type="ECO:0000256" key="1">
    <source>
        <dbReference type="ARBA" id="ARBA00000287"/>
    </source>
</evidence>
<feature type="transmembrane region" description="Helical" evidence="20">
    <location>
        <begin position="196"/>
        <end position="222"/>
    </location>
</feature>
<evidence type="ECO:0000313" key="24">
    <source>
        <dbReference type="Proteomes" id="UP000649617"/>
    </source>
</evidence>
<dbReference type="GO" id="GO:0003882">
    <property type="term" value="F:CDP-diacylglycerol-serine O-phosphatidyltransferase activity"/>
    <property type="evidence" value="ECO:0007669"/>
    <property type="project" value="UniProtKB-EC"/>
</dbReference>
<keyword evidence="9 18" id="KW-0808">Transferase</keyword>
<evidence type="ECO:0000256" key="20">
    <source>
        <dbReference type="SAM" id="Phobius"/>
    </source>
</evidence>
<feature type="domain" description="Ferric oxidoreductase" evidence="22">
    <location>
        <begin position="557"/>
        <end position="665"/>
    </location>
</feature>
<dbReference type="PANTHER" id="PTHR36964">
    <property type="entry name" value="PROTEIN-METHIONINE-SULFOXIDE REDUCTASE HEME-BINDING SUBUNIT MSRQ"/>
    <property type="match status" value="1"/>
</dbReference>
<feature type="transmembrane region" description="Helical" evidence="20">
    <location>
        <begin position="142"/>
        <end position="159"/>
    </location>
</feature>
<dbReference type="InterPro" id="IPR013130">
    <property type="entry name" value="Fe3_Rdtase_TM_dom"/>
</dbReference>
<evidence type="ECO:0000256" key="13">
    <source>
        <dbReference type="ARBA" id="ARBA00023098"/>
    </source>
</evidence>
<keyword evidence="11 20" id="KW-1133">Transmembrane helix</keyword>
<dbReference type="Pfam" id="PF01066">
    <property type="entry name" value="CDP-OH_P_transf"/>
    <property type="match status" value="1"/>
</dbReference>
<reference evidence="23" key="1">
    <citation type="submission" date="2021-02" db="EMBL/GenBank/DDBJ databases">
        <authorList>
            <person name="Dougan E. K."/>
            <person name="Rhodes N."/>
            <person name="Thang M."/>
            <person name="Chan C."/>
        </authorList>
    </citation>
    <scope>NUCLEOTIDE SEQUENCE</scope>
</reference>
<dbReference type="GO" id="GO:0010181">
    <property type="term" value="F:FMN binding"/>
    <property type="evidence" value="ECO:0007669"/>
    <property type="project" value="TreeGrafter"/>
</dbReference>
<evidence type="ECO:0000256" key="12">
    <source>
        <dbReference type="ARBA" id="ARBA00023004"/>
    </source>
</evidence>
<feature type="transmembrane region" description="Helical" evidence="20">
    <location>
        <begin position="683"/>
        <end position="700"/>
    </location>
</feature>
<evidence type="ECO:0000259" key="21">
    <source>
        <dbReference type="Pfam" id="PF00174"/>
    </source>
</evidence>
<keyword evidence="16" id="KW-1208">Phospholipid metabolism</keyword>
<evidence type="ECO:0000256" key="17">
    <source>
        <dbReference type="ARBA" id="ARBA00032361"/>
    </source>
</evidence>
<dbReference type="NCBIfam" id="NF003767">
    <property type="entry name" value="PRK05363.1"/>
    <property type="match status" value="1"/>
</dbReference>
<keyword evidence="10 20" id="KW-0812">Transmembrane</keyword>
<evidence type="ECO:0000259" key="22">
    <source>
        <dbReference type="Pfam" id="PF01794"/>
    </source>
</evidence>
<keyword evidence="12" id="KW-0408">Iron</keyword>
<dbReference type="Proteomes" id="UP000649617">
    <property type="component" value="Unassembled WGS sequence"/>
</dbReference>
<dbReference type="PANTHER" id="PTHR36964:SF1">
    <property type="entry name" value="PROTEIN-METHIONINE-SULFOXIDE REDUCTASE HEME-BINDING SUBUNIT MSRQ"/>
    <property type="match status" value="1"/>
</dbReference>
<dbReference type="PROSITE" id="PS00379">
    <property type="entry name" value="CDP_ALCOHOL_P_TRANSF"/>
    <property type="match status" value="1"/>
</dbReference>
<dbReference type="InterPro" id="IPR043130">
    <property type="entry name" value="CDP-OH_PTrfase_TM_dom"/>
</dbReference>
<dbReference type="SUPFAM" id="SSF56524">
    <property type="entry name" value="Oxidoreductase molybdopterin-binding domain"/>
    <property type="match status" value="1"/>
</dbReference>
<dbReference type="GO" id="GO:0008654">
    <property type="term" value="P:phospholipid biosynthetic process"/>
    <property type="evidence" value="ECO:0007669"/>
    <property type="project" value="UniProtKB-KW"/>
</dbReference>
<feature type="transmembrane region" description="Helical" evidence="20">
    <location>
        <begin position="550"/>
        <end position="569"/>
    </location>
</feature>
<gene>
    <name evidence="23" type="primary">msrP</name>
    <name evidence="23" type="ORF">SPIL2461_LOCUS7097</name>
</gene>
<evidence type="ECO:0000256" key="8">
    <source>
        <dbReference type="ARBA" id="ARBA00022516"/>
    </source>
</evidence>
<comment type="subcellular location">
    <subcellularLocation>
        <location evidence="3">Endomembrane system</location>
    </subcellularLocation>
    <subcellularLocation>
        <location evidence="2">Membrane</location>
        <topology evidence="2">Multi-pass membrane protein</topology>
    </subcellularLocation>
</comment>
<dbReference type="Gene3D" id="1.20.120.1760">
    <property type="match status" value="1"/>
</dbReference>
<comment type="catalytic activity">
    <reaction evidence="1">
        <text>a CDP-1,2-diacyl-sn-glycerol + L-serine = a 1,2-diacyl-sn-glycero-3-phospho-L-serine + CMP + H(+)</text>
        <dbReference type="Rhea" id="RHEA:16913"/>
        <dbReference type="ChEBI" id="CHEBI:15378"/>
        <dbReference type="ChEBI" id="CHEBI:33384"/>
        <dbReference type="ChEBI" id="CHEBI:57262"/>
        <dbReference type="ChEBI" id="CHEBI:58332"/>
        <dbReference type="ChEBI" id="CHEBI:60377"/>
        <dbReference type="EC" id="2.7.8.8"/>
    </reaction>
</comment>
<feature type="transmembrane region" description="Helical" evidence="20">
    <location>
        <begin position="52"/>
        <end position="73"/>
    </location>
</feature>
<evidence type="ECO:0000256" key="11">
    <source>
        <dbReference type="ARBA" id="ARBA00022989"/>
    </source>
</evidence>
<evidence type="ECO:0000256" key="16">
    <source>
        <dbReference type="ARBA" id="ARBA00023264"/>
    </source>
</evidence>
<feature type="transmembrane region" description="Helical" evidence="20">
    <location>
        <begin position="117"/>
        <end position="136"/>
    </location>
</feature>
<dbReference type="InterPro" id="IPR022837">
    <property type="entry name" value="MsrQ-like"/>
</dbReference>
<comment type="similarity">
    <text evidence="4 18">Belongs to the CDP-alcohol phosphatidyltransferase class-I family.</text>
</comment>
<keyword evidence="13" id="KW-0443">Lipid metabolism</keyword>
<dbReference type="HAMAP" id="MF_01207">
    <property type="entry name" value="MsrQ"/>
    <property type="match status" value="1"/>
</dbReference>